<dbReference type="AlphaFoldDB" id="A0A5D6UXU1"/>
<feature type="transmembrane region" description="Helical" evidence="1">
    <location>
        <begin position="316"/>
        <end position="336"/>
    </location>
</feature>
<dbReference type="Pfam" id="PF19830">
    <property type="entry name" value="DUF6311"/>
    <property type="match status" value="1"/>
</dbReference>
<evidence type="ECO:0000256" key="1">
    <source>
        <dbReference type="SAM" id="Phobius"/>
    </source>
</evidence>
<feature type="transmembrane region" description="Helical" evidence="1">
    <location>
        <begin position="161"/>
        <end position="181"/>
    </location>
</feature>
<protein>
    <recommendedName>
        <fullName evidence="2">DUF6311 domain-containing protein</fullName>
    </recommendedName>
</protein>
<keyword evidence="1" id="KW-1133">Transmembrane helix</keyword>
<feature type="domain" description="DUF6311" evidence="2">
    <location>
        <begin position="24"/>
        <end position="441"/>
    </location>
</feature>
<proteinExistence type="predicted"/>
<dbReference type="EMBL" id="VTHL01000013">
    <property type="protein sequence ID" value="TYZ08363.1"/>
    <property type="molecule type" value="Genomic_DNA"/>
</dbReference>
<feature type="transmembrane region" description="Helical" evidence="1">
    <location>
        <begin position="436"/>
        <end position="457"/>
    </location>
</feature>
<feature type="transmembrane region" description="Helical" evidence="1">
    <location>
        <begin position="348"/>
        <end position="368"/>
    </location>
</feature>
<dbReference type="InterPro" id="IPR046278">
    <property type="entry name" value="DUF6311"/>
</dbReference>
<accession>A0A5D6UXU1</accession>
<evidence type="ECO:0000259" key="2">
    <source>
        <dbReference type="Pfam" id="PF19830"/>
    </source>
</evidence>
<dbReference type="Proteomes" id="UP000322791">
    <property type="component" value="Unassembled WGS sequence"/>
</dbReference>
<keyword evidence="1" id="KW-0812">Transmembrane</keyword>
<feature type="transmembrane region" description="Helical" evidence="1">
    <location>
        <begin position="137"/>
        <end position="155"/>
    </location>
</feature>
<evidence type="ECO:0000313" key="4">
    <source>
        <dbReference type="Proteomes" id="UP000322791"/>
    </source>
</evidence>
<feature type="transmembrane region" description="Helical" evidence="1">
    <location>
        <begin position="21"/>
        <end position="40"/>
    </location>
</feature>
<sequence length="633" mass="72345">MLSTSANPPASSLVSRWVGPVGVLLQLLLVLYTFHIVIFHPGENLIVDHYDGIKSYYSVEMFLRQPLSDGMVVTGHNYPFGEYMYYTDSTPLLSEALHVLVRIFPGLLPYGLYIYDLVILSGLVLATGLLHRILRPWRLPVVLHLLACLALPWLSPQTIRLQVGHMSLSYVPAVLIAVWALQEIYSRHAAGRPLRGWLLVLGASIFVTSFWHFYYLAILGALVGLFAVVWGLDLYRANRTWWPVVSRLLLTLAVAGAITGLTLILLDGRYSERPTGSNGYDWIGWKLHFRAFFQAPGENHFRFLFDPTESVPYESAAYLGATVLYTLVVWLGLRLFKRQPKTNRQADVYGRFLGLLVLASIPMVFMALGERYELQDGAYVIHNYFNPLFWLHKITERVTQFRAIGRYVWPFWWALNLLVVWLLAQWGRRATLLPVRVLAVVLALLLIPDLAAAVRFYRKFTQRPNLLTWPAARTDMDRLTSGLPLSQYQAILPIPYYHAGSEGDYSFTVDPDDPHCNHTYQLSVLTNLPLMSHKAVRTPPYQAQQLYSIFSTTGPDPALLARLDERPILVFLDSTYYNGSNNYYRDNLKDRAGMLAAFERGDDFVRERQLQLLRREGAWSLYAWYPKRTAPKP</sequence>
<feature type="transmembrane region" description="Helical" evidence="1">
    <location>
        <begin position="217"/>
        <end position="235"/>
    </location>
</feature>
<reference evidence="3 4" key="1">
    <citation type="submission" date="2019-08" db="EMBL/GenBank/DDBJ databases">
        <authorList>
            <person name="Seo M.-J."/>
        </authorList>
    </citation>
    <scope>NUCLEOTIDE SEQUENCE [LARGE SCALE GENOMIC DNA]</scope>
    <source>
        <strain evidence="3 4">KIGAM108</strain>
    </source>
</reference>
<comment type="caution">
    <text evidence="3">The sequence shown here is derived from an EMBL/GenBank/DDBJ whole genome shotgun (WGS) entry which is preliminary data.</text>
</comment>
<feature type="transmembrane region" description="Helical" evidence="1">
    <location>
        <begin position="193"/>
        <end position="211"/>
    </location>
</feature>
<feature type="transmembrane region" description="Helical" evidence="1">
    <location>
        <begin position="110"/>
        <end position="130"/>
    </location>
</feature>
<dbReference type="RefSeq" id="WP_149071452.1">
    <property type="nucleotide sequence ID" value="NZ_VTHL01000013.1"/>
</dbReference>
<organism evidence="3 4">
    <name type="scientific">Hymenobacter lutimineralis</name>
    <dbReference type="NCBI Taxonomy" id="2606448"/>
    <lineage>
        <taxon>Bacteria</taxon>
        <taxon>Pseudomonadati</taxon>
        <taxon>Bacteroidota</taxon>
        <taxon>Cytophagia</taxon>
        <taxon>Cytophagales</taxon>
        <taxon>Hymenobacteraceae</taxon>
        <taxon>Hymenobacter</taxon>
    </lineage>
</organism>
<evidence type="ECO:0000313" key="3">
    <source>
        <dbReference type="EMBL" id="TYZ08363.1"/>
    </source>
</evidence>
<keyword evidence="1" id="KW-0472">Membrane</keyword>
<gene>
    <name evidence="3" type="ORF">FY528_13010</name>
</gene>
<keyword evidence="4" id="KW-1185">Reference proteome</keyword>
<feature type="transmembrane region" description="Helical" evidence="1">
    <location>
        <begin position="247"/>
        <end position="266"/>
    </location>
</feature>
<name>A0A5D6UXU1_9BACT</name>
<feature type="transmembrane region" description="Helical" evidence="1">
    <location>
        <begin position="407"/>
        <end position="424"/>
    </location>
</feature>